<dbReference type="PANTHER" id="PTHR30352:SF13">
    <property type="entry name" value="GLYCYL-RADICAL ENZYME ACTIVATING ENZYME YJJW-RELATED"/>
    <property type="match status" value="1"/>
</dbReference>
<evidence type="ECO:0000256" key="3">
    <source>
        <dbReference type="ARBA" id="ARBA00022691"/>
    </source>
</evidence>
<reference evidence="9 10" key="1">
    <citation type="submission" date="2020-07" db="EMBL/GenBank/DDBJ databases">
        <title>Taxonomic revisions and descriptions of new bacterial species based on genomic comparisons in the high-G+C-content subgroup of the family Alcaligenaceae.</title>
        <authorList>
            <person name="Szabo A."/>
            <person name="Felfoldi T."/>
        </authorList>
    </citation>
    <scope>NUCLEOTIDE SEQUENCE [LARGE SCALE GENOMIC DNA]</scope>
    <source>
        <strain evidence="9 10">DSM 25667</strain>
    </source>
</reference>
<dbReference type="InterPro" id="IPR013785">
    <property type="entry name" value="Aldolase_TIM"/>
</dbReference>
<evidence type="ECO:0000259" key="8">
    <source>
        <dbReference type="PROSITE" id="PS51918"/>
    </source>
</evidence>
<dbReference type="PANTHER" id="PTHR30352">
    <property type="entry name" value="PYRUVATE FORMATE-LYASE-ACTIVATING ENZYME"/>
    <property type="match status" value="1"/>
</dbReference>
<dbReference type="EMBL" id="JACCEV010000004">
    <property type="protein sequence ID" value="NYT86748.1"/>
    <property type="molecule type" value="Genomic_DNA"/>
</dbReference>
<evidence type="ECO:0000256" key="5">
    <source>
        <dbReference type="ARBA" id="ARBA00023004"/>
    </source>
</evidence>
<organism evidence="9 10">
    <name type="scientific">Pollutimonas harenae</name>
    <dbReference type="NCBI Taxonomy" id="657015"/>
    <lineage>
        <taxon>Bacteria</taxon>
        <taxon>Pseudomonadati</taxon>
        <taxon>Pseudomonadota</taxon>
        <taxon>Betaproteobacteria</taxon>
        <taxon>Burkholderiales</taxon>
        <taxon>Alcaligenaceae</taxon>
        <taxon>Pollutimonas</taxon>
    </lineage>
</organism>
<evidence type="ECO:0000313" key="10">
    <source>
        <dbReference type="Proteomes" id="UP000554144"/>
    </source>
</evidence>
<keyword evidence="10" id="KW-1185">Reference proteome</keyword>
<evidence type="ECO:0000313" key="9">
    <source>
        <dbReference type="EMBL" id="NYT86748.1"/>
    </source>
</evidence>
<dbReference type="InterPro" id="IPR034457">
    <property type="entry name" value="Organic_radical-activating"/>
</dbReference>
<keyword evidence="6" id="KW-0411">Iron-sulfur</keyword>
<comment type="cofactor">
    <cofactor evidence="1">
        <name>[4Fe-4S] cluster</name>
        <dbReference type="ChEBI" id="CHEBI:49883"/>
    </cofactor>
</comment>
<evidence type="ECO:0000256" key="2">
    <source>
        <dbReference type="ARBA" id="ARBA00022485"/>
    </source>
</evidence>
<dbReference type="SFLD" id="SFLDG01094">
    <property type="entry name" value="Uncharacterised_Radical_SAM_Su"/>
    <property type="match status" value="1"/>
</dbReference>
<dbReference type="GO" id="GO:0046872">
    <property type="term" value="F:metal ion binding"/>
    <property type="evidence" value="ECO:0007669"/>
    <property type="project" value="UniProtKB-KW"/>
</dbReference>
<dbReference type="AlphaFoldDB" id="A0A853GU96"/>
<dbReference type="OrthoDB" id="9782387at2"/>
<keyword evidence="2" id="KW-0004">4Fe-4S</keyword>
<gene>
    <name evidence="9" type="ORF">H0A62_14145</name>
</gene>
<feature type="domain" description="Radical SAM core" evidence="8">
    <location>
        <begin position="45"/>
        <end position="262"/>
    </location>
</feature>
<dbReference type="InterPro" id="IPR007197">
    <property type="entry name" value="rSAM"/>
</dbReference>
<evidence type="ECO:0000256" key="4">
    <source>
        <dbReference type="ARBA" id="ARBA00022723"/>
    </source>
</evidence>
<keyword evidence="5" id="KW-0408">Iron</keyword>
<dbReference type="NCBIfam" id="TIGR02495">
    <property type="entry name" value="NrdG2"/>
    <property type="match status" value="1"/>
</dbReference>
<keyword evidence="3" id="KW-0949">S-adenosyl-L-methionine</keyword>
<dbReference type="Proteomes" id="UP000554144">
    <property type="component" value="Unassembled WGS sequence"/>
</dbReference>
<comment type="caution">
    <text evidence="9">The sequence shown here is derived from an EMBL/GenBank/DDBJ whole genome shotgun (WGS) entry which is preliminary data.</text>
</comment>
<evidence type="ECO:0000256" key="1">
    <source>
        <dbReference type="ARBA" id="ARBA00001966"/>
    </source>
</evidence>
<proteinExistence type="predicted"/>
<dbReference type="InterPro" id="IPR058240">
    <property type="entry name" value="rSAM_sf"/>
</dbReference>
<dbReference type="SFLD" id="SFLDS00029">
    <property type="entry name" value="Radical_SAM"/>
    <property type="match status" value="1"/>
</dbReference>
<feature type="region of interest" description="Disordered" evidence="7">
    <location>
        <begin position="1"/>
        <end position="30"/>
    </location>
</feature>
<keyword evidence="4" id="KW-0479">Metal-binding</keyword>
<name>A0A853GU96_9BURK</name>
<dbReference type="SUPFAM" id="SSF102114">
    <property type="entry name" value="Radical SAM enzymes"/>
    <property type="match status" value="1"/>
</dbReference>
<accession>A0A853GU96</accession>
<dbReference type="InterPro" id="IPR012840">
    <property type="entry name" value="NrdG2"/>
</dbReference>
<dbReference type="PROSITE" id="PS51918">
    <property type="entry name" value="RADICAL_SAM"/>
    <property type="match status" value="1"/>
</dbReference>
<evidence type="ECO:0000256" key="6">
    <source>
        <dbReference type="ARBA" id="ARBA00023014"/>
    </source>
</evidence>
<dbReference type="Pfam" id="PF04055">
    <property type="entry name" value="Radical_SAM"/>
    <property type="match status" value="1"/>
</dbReference>
<dbReference type="GO" id="GO:0003824">
    <property type="term" value="F:catalytic activity"/>
    <property type="evidence" value="ECO:0007669"/>
    <property type="project" value="InterPro"/>
</dbReference>
<dbReference type="CDD" id="cd01335">
    <property type="entry name" value="Radical_SAM"/>
    <property type="match status" value="1"/>
</dbReference>
<dbReference type="GO" id="GO:0051539">
    <property type="term" value="F:4 iron, 4 sulfur cluster binding"/>
    <property type="evidence" value="ECO:0007669"/>
    <property type="project" value="UniProtKB-KW"/>
</dbReference>
<dbReference type="Gene3D" id="3.20.20.70">
    <property type="entry name" value="Aldolase class I"/>
    <property type="match status" value="1"/>
</dbReference>
<sequence>MNVNTSANKRPDLLPETRTPQGRAHLSGARPRRLKVGGVTPFTATDYPGYLSAVIFVQGCPWRCGYCHNPHLQERTPHSPIPWTDTLALLRRRRGLLDAVVFSGGEPTMDPGLANAIRETRKLGFKIGLHSGGTHPERLKSVLPLVDWVGFDVKALFADYARVTQVAGSGEPAWKGLQAILASGVDYECRTTLHPALLSENEVLQLAQTLAGLGVKRYALQVFREQGCQDEILNTSMEQGYPSRCMVEQVSGLFSEFILRRG</sequence>
<protein>
    <submittedName>
        <fullName evidence="9">Anaerobic ribonucleoside-triphosphate reductase activating protein</fullName>
    </submittedName>
</protein>
<evidence type="ECO:0000256" key="7">
    <source>
        <dbReference type="SAM" id="MobiDB-lite"/>
    </source>
</evidence>